<organism evidence="2 3">
    <name type="scientific">Fusobacterium canifelinum</name>
    <dbReference type="NCBI Taxonomy" id="285729"/>
    <lineage>
        <taxon>Bacteria</taxon>
        <taxon>Fusobacteriati</taxon>
        <taxon>Fusobacteriota</taxon>
        <taxon>Fusobacteriia</taxon>
        <taxon>Fusobacteriales</taxon>
        <taxon>Fusobacteriaceae</taxon>
        <taxon>Fusobacterium</taxon>
    </lineage>
</organism>
<dbReference type="RefSeq" id="WP_124796047.1">
    <property type="nucleotide sequence ID" value="NZ_RQYY01000004.1"/>
</dbReference>
<name>A0A3P1V0U0_9FUSO</name>
<evidence type="ECO:0008006" key="4">
    <source>
        <dbReference type="Google" id="ProtNLM"/>
    </source>
</evidence>
<dbReference type="OrthoDB" id="89191at2"/>
<dbReference type="EMBL" id="RQYY01000004">
    <property type="protein sequence ID" value="RRD27190.1"/>
    <property type="molecule type" value="Genomic_DNA"/>
</dbReference>
<dbReference type="Proteomes" id="UP000281534">
    <property type="component" value="Unassembled WGS sequence"/>
</dbReference>
<proteinExistence type="predicted"/>
<comment type="caution">
    <text evidence="2">The sequence shown here is derived from an EMBL/GenBank/DDBJ whole genome shotgun (WGS) entry which is preliminary data.</text>
</comment>
<protein>
    <recommendedName>
        <fullName evidence="4">Hemolysin</fullName>
    </recommendedName>
</protein>
<dbReference type="AlphaFoldDB" id="A0A3P1V0U0"/>
<accession>A0A3P1V0U0</accession>
<evidence type="ECO:0000313" key="2">
    <source>
        <dbReference type="EMBL" id="RRD27190.1"/>
    </source>
</evidence>
<sequence>MQYSSQWENASLTEAINRFAPNAKPVETSKGKVIYSNNKTGVSVVYDKNGNYFRIEDTTRPRGRNYLDINGNDMNNEIVNGKQRGRNRADYQKITHFNNTD</sequence>
<gene>
    <name evidence="2" type="ORF">EII27_04125</name>
</gene>
<reference evidence="2 3" key="1">
    <citation type="submission" date="2018-11" db="EMBL/GenBank/DDBJ databases">
        <title>Genomes From Bacteria Associated with the Canine Oral Cavity: a Test Case for Automated Genome-Based Taxonomic Assignment.</title>
        <authorList>
            <person name="Coil D.A."/>
            <person name="Jospin G."/>
            <person name="Darling A.E."/>
            <person name="Wallis C."/>
            <person name="Davis I.J."/>
            <person name="Harris S."/>
            <person name="Eisen J.A."/>
            <person name="Holcombe L.J."/>
            <person name="O'Flynn C."/>
        </authorList>
    </citation>
    <scope>NUCLEOTIDE SEQUENCE [LARGE SCALE GENOMIC DNA]</scope>
    <source>
        <strain evidence="2 3">OH4460_COT-188</strain>
    </source>
</reference>
<evidence type="ECO:0000256" key="1">
    <source>
        <dbReference type="SAM" id="MobiDB-lite"/>
    </source>
</evidence>
<feature type="region of interest" description="Disordered" evidence="1">
    <location>
        <begin position="77"/>
        <end position="101"/>
    </location>
</feature>
<evidence type="ECO:0000313" key="3">
    <source>
        <dbReference type="Proteomes" id="UP000281534"/>
    </source>
</evidence>